<dbReference type="SUPFAM" id="SSF55136">
    <property type="entry name" value="Probable bacterial effector-binding domain"/>
    <property type="match status" value="1"/>
</dbReference>
<dbReference type="PANTHER" id="PTHR30204:SF69">
    <property type="entry name" value="MERR-FAMILY TRANSCRIPTIONAL REGULATOR"/>
    <property type="match status" value="1"/>
</dbReference>
<dbReference type="AlphaFoldDB" id="A0A1H9DRE1"/>
<dbReference type="InterPro" id="IPR000551">
    <property type="entry name" value="MerR-type_HTH_dom"/>
</dbReference>
<keyword evidence="8" id="KW-1185">Reference proteome</keyword>
<dbReference type="STRING" id="571933.SAMN05216362_10774"/>
<evidence type="ECO:0000313" key="7">
    <source>
        <dbReference type="EMBL" id="SEQ15248.1"/>
    </source>
</evidence>
<proteinExistence type="predicted"/>
<evidence type="ECO:0000256" key="5">
    <source>
        <dbReference type="SAM" id="Coils"/>
    </source>
</evidence>
<keyword evidence="2" id="KW-0805">Transcription regulation</keyword>
<dbReference type="CDD" id="cd01107">
    <property type="entry name" value="HTH_BmrR"/>
    <property type="match status" value="1"/>
</dbReference>
<evidence type="ECO:0000256" key="1">
    <source>
        <dbReference type="ARBA" id="ARBA00022491"/>
    </source>
</evidence>
<dbReference type="EMBL" id="FOES01000007">
    <property type="protein sequence ID" value="SEQ15248.1"/>
    <property type="molecule type" value="Genomic_DNA"/>
</dbReference>
<evidence type="ECO:0000256" key="2">
    <source>
        <dbReference type="ARBA" id="ARBA00023015"/>
    </source>
</evidence>
<dbReference type="GO" id="GO:0003700">
    <property type="term" value="F:DNA-binding transcription factor activity"/>
    <property type="evidence" value="ECO:0007669"/>
    <property type="project" value="InterPro"/>
</dbReference>
<feature type="domain" description="HTH merR-type" evidence="6">
    <location>
        <begin position="4"/>
        <end position="74"/>
    </location>
</feature>
<protein>
    <submittedName>
        <fullName evidence="7">DNA-binding transcriptional regulator, MerR family</fullName>
    </submittedName>
</protein>
<dbReference type="Gene3D" id="3.20.80.10">
    <property type="entry name" value="Regulatory factor, effector binding domain"/>
    <property type="match status" value="1"/>
</dbReference>
<evidence type="ECO:0000256" key="3">
    <source>
        <dbReference type="ARBA" id="ARBA00023125"/>
    </source>
</evidence>
<dbReference type="InterPro" id="IPR011256">
    <property type="entry name" value="Reg_factor_effector_dom_sf"/>
</dbReference>
<sequence length="266" mass="31115">MDQRFTIGEMAKLHNIPVKTLRYYDEIGLFKPIEVDPETNYRYYSTVQFEHLNIINYLRELGIPLKDIKHQFDVRDCEYFLEMLENQEARVEKQIQDLKRAKRRLSARINELHNVTQHYGIPKVQLVGDRRMAQLKQPITSHAELELALKTLEHRTGLNASIYIGGVGVTRSLKELPKPVYNSIFLMLEDEDIDHELVTVIPQGEFATLTVNRQRVQAHDYDPLLKFIEENGYKIVGDAIERVMIDEYISQNKKEHLSEIQVPILT</sequence>
<feature type="coiled-coil region" evidence="5">
    <location>
        <begin position="81"/>
        <end position="115"/>
    </location>
</feature>
<dbReference type="InterPro" id="IPR009061">
    <property type="entry name" value="DNA-bd_dom_put_sf"/>
</dbReference>
<gene>
    <name evidence="7" type="ORF">SAMN05216362_10774</name>
</gene>
<evidence type="ECO:0000313" key="8">
    <source>
        <dbReference type="Proteomes" id="UP000199427"/>
    </source>
</evidence>
<dbReference type="SUPFAM" id="SSF46955">
    <property type="entry name" value="Putative DNA-binding domain"/>
    <property type="match status" value="1"/>
</dbReference>
<dbReference type="PANTHER" id="PTHR30204">
    <property type="entry name" value="REDOX-CYCLING DRUG-SENSING TRANSCRIPTIONAL ACTIVATOR SOXR"/>
    <property type="match status" value="1"/>
</dbReference>
<organism evidence="7 8">
    <name type="scientific">Piscibacillus halophilus</name>
    <dbReference type="NCBI Taxonomy" id="571933"/>
    <lineage>
        <taxon>Bacteria</taxon>
        <taxon>Bacillati</taxon>
        <taxon>Bacillota</taxon>
        <taxon>Bacilli</taxon>
        <taxon>Bacillales</taxon>
        <taxon>Bacillaceae</taxon>
        <taxon>Piscibacillus</taxon>
    </lineage>
</organism>
<keyword evidence="1" id="KW-0678">Repressor</keyword>
<accession>A0A1H9DRE1</accession>
<keyword evidence="4" id="KW-0804">Transcription</keyword>
<dbReference type="InterPro" id="IPR047057">
    <property type="entry name" value="MerR_fam"/>
</dbReference>
<reference evidence="7 8" key="1">
    <citation type="submission" date="2016-10" db="EMBL/GenBank/DDBJ databases">
        <authorList>
            <person name="de Groot N.N."/>
        </authorList>
    </citation>
    <scope>NUCLEOTIDE SEQUENCE [LARGE SCALE GENOMIC DNA]</scope>
    <source>
        <strain evidence="7 8">DSM 21633</strain>
    </source>
</reference>
<keyword evidence="3 7" id="KW-0238">DNA-binding</keyword>
<name>A0A1H9DRE1_9BACI</name>
<dbReference type="Gene3D" id="1.10.1660.10">
    <property type="match status" value="1"/>
</dbReference>
<dbReference type="Pfam" id="PF13411">
    <property type="entry name" value="MerR_1"/>
    <property type="match status" value="1"/>
</dbReference>
<dbReference type="OrthoDB" id="9773308at2"/>
<keyword evidence="5" id="KW-0175">Coiled coil</keyword>
<dbReference type="Proteomes" id="UP000199427">
    <property type="component" value="Unassembled WGS sequence"/>
</dbReference>
<evidence type="ECO:0000256" key="4">
    <source>
        <dbReference type="ARBA" id="ARBA00023163"/>
    </source>
</evidence>
<dbReference type="GO" id="GO:0003677">
    <property type="term" value="F:DNA binding"/>
    <property type="evidence" value="ECO:0007669"/>
    <property type="project" value="UniProtKB-KW"/>
</dbReference>
<dbReference type="PROSITE" id="PS50937">
    <property type="entry name" value="HTH_MERR_2"/>
    <property type="match status" value="1"/>
</dbReference>
<evidence type="ECO:0000259" key="6">
    <source>
        <dbReference type="PROSITE" id="PS50937"/>
    </source>
</evidence>
<dbReference type="RefSeq" id="WP_091773043.1">
    <property type="nucleotide sequence ID" value="NZ_CAESCL010000001.1"/>
</dbReference>
<dbReference type="SMART" id="SM00422">
    <property type="entry name" value="HTH_MERR"/>
    <property type="match status" value="1"/>
</dbReference>